<dbReference type="eggNOG" id="ENOG50331YZ">
    <property type="taxonomic scope" value="Bacteria"/>
</dbReference>
<dbReference type="Proteomes" id="UP000007517">
    <property type="component" value="Chromosome"/>
</dbReference>
<gene>
    <name evidence="1" type="ordered locus">BLASA_4944</name>
</gene>
<proteinExistence type="predicted"/>
<organism evidence="1 2">
    <name type="scientific">Blastococcus saxobsidens (strain DD2)</name>
    <dbReference type="NCBI Taxonomy" id="1146883"/>
    <lineage>
        <taxon>Bacteria</taxon>
        <taxon>Bacillati</taxon>
        <taxon>Actinomycetota</taxon>
        <taxon>Actinomycetes</taxon>
        <taxon>Geodermatophilales</taxon>
        <taxon>Geodermatophilaceae</taxon>
        <taxon>Blastococcus</taxon>
    </lineage>
</organism>
<accession>H6RUB2</accession>
<dbReference type="OrthoDB" id="4748714at2"/>
<reference evidence="2" key="2">
    <citation type="submission" date="2012-02" db="EMBL/GenBank/DDBJ databases">
        <title>Complete genome sequence of Blastococcus saxobsidens strain DD2.</title>
        <authorList>
            <person name="Genoscope."/>
        </authorList>
    </citation>
    <scope>NUCLEOTIDE SEQUENCE [LARGE SCALE GENOMIC DNA]</scope>
    <source>
        <strain evidence="2">DD2</strain>
    </source>
</reference>
<dbReference type="AlphaFoldDB" id="H6RUB2"/>
<evidence type="ECO:0000313" key="1">
    <source>
        <dbReference type="EMBL" id="CCG05719.1"/>
    </source>
</evidence>
<dbReference type="HOGENOM" id="CLU_159946_0_0_11"/>
<dbReference type="KEGG" id="bsd:BLASA_4944"/>
<name>H6RUB2_BLASD</name>
<protein>
    <submittedName>
        <fullName evidence="1">Uncharacterized protein</fullName>
    </submittedName>
</protein>
<dbReference type="STRING" id="1146883.BLASA_4944"/>
<dbReference type="RefSeq" id="WP_014378580.1">
    <property type="nucleotide sequence ID" value="NC_016943.1"/>
</dbReference>
<sequence length="125" mass="13875">MPVTNKEKIARAHEQAVSFNIADTARFLQDVLGQRLTAYIANIKDSRTVGTWASGQNKPRQDAEDRLRHAQMIVHLLQGDESVHVVRAWFVGLNPQLNDEAPADVIREGRFKEALTAARAFIAGG</sequence>
<reference evidence="1 2" key="1">
    <citation type="journal article" date="2012" name="J. Bacteriol.">
        <title>Genome Sequence of Blastococcus saxobsidens DD2, a Stone-Inhabiting Bacterium.</title>
        <authorList>
            <person name="Chouaia B."/>
            <person name="Crotti E."/>
            <person name="Brusetti L."/>
            <person name="Daffonchio D."/>
            <person name="Essoussi I."/>
            <person name="Nouioui I."/>
            <person name="Sbissi I."/>
            <person name="Ghodhbane-Gtari F."/>
            <person name="Gtari M."/>
            <person name="Vacherie B."/>
            <person name="Barbe V."/>
            <person name="Medigue C."/>
            <person name="Gury J."/>
            <person name="Pujic P."/>
            <person name="Normand P."/>
        </authorList>
    </citation>
    <scope>NUCLEOTIDE SEQUENCE [LARGE SCALE GENOMIC DNA]</scope>
    <source>
        <strain evidence="1 2">DD2</strain>
    </source>
</reference>
<evidence type="ECO:0000313" key="2">
    <source>
        <dbReference type="Proteomes" id="UP000007517"/>
    </source>
</evidence>
<keyword evidence="2" id="KW-1185">Reference proteome</keyword>
<dbReference type="EMBL" id="FO117623">
    <property type="protein sequence ID" value="CCG05719.1"/>
    <property type="molecule type" value="Genomic_DNA"/>
</dbReference>